<feature type="transmembrane region" description="Helical" evidence="2">
    <location>
        <begin position="64"/>
        <end position="87"/>
    </location>
</feature>
<proteinExistence type="predicted"/>
<reference evidence="3 4" key="1">
    <citation type="submission" date="2018-06" db="EMBL/GenBank/DDBJ databases">
        <authorList>
            <consortium name="Pathogen Informatics"/>
            <person name="Doyle S."/>
        </authorList>
    </citation>
    <scope>NUCLEOTIDE SEQUENCE [LARGE SCALE GENOMIC DNA]</scope>
    <source>
        <strain evidence="3 4">NCTC9935</strain>
    </source>
</reference>
<dbReference type="Proteomes" id="UP000250192">
    <property type="component" value="Unassembled WGS sequence"/>
</dbReference>
<gene>
    <name evidence="3" type="ORF">NCTC9935_01514</name>
</gene>
<evidence type="ECO:0000256" key="2">
    <source>
        <dbReference type="SAM" id="Phobius"/>
    </source>
</evidence>
<feature type="compositionally biased region" description="Low complexity" evidence="1">
    <location>
        <begin position="1"/>
        <end position="13"/>
    </location>
</feature>
<keyword evidence="4" id="KW-1185">Reference proteome</keyword>
<evidence type="ECO:0000313" key="3">
    <source>
        <dbReference type="EMBL" id="SPT55995.1"/>
    </source>
</evidence>
<name>A0A2X0U6T9_9ACTO</name>
<keyword evidence="2" id="KW-0812">Transmembrane</keyword>
<organism evidence="3 4">
    <name type="scientific">Schaalia odontolytica</name>
    <dbReference type="NCBI Taxonomy" id="1660"/>
    <lineage>
        <taxon>Bacteria</taxon>
        <taxon>Bacillati</taxon>
        <taxon>Actinomycetota</taxon>
        <taxon>Actinomycetes</taxon>
        <taxon>Actinomycetales</taxon>
        <taxon>Actinomycetaceae</taxon>
        <taxon>Schaalia</taxon>
    </lineage>
</organism>
<evidence type="ECO:0000313" key="4">
    <source>
        <dbReference type="Proteomes" id="UP000250192"/>
    </source>
</evidence>
<feature type="region of interest" description="Disordered" evidence="1">
    <location>
        <begin position="1"/>
        <end position="28"/>
    </location>
</feature>
<keyword evidence="2" id="KW-1133">Transmembrane helix</keyword>
<dbReference type="EMBL" id="UAPR01000005">
    <property type="protein sequence ID" value="SPT55995.1"/>
    <property type="molecule type" value="Genomic_DNA"/>
</dbReference>
<keyword evidence="2" id="KW-0472">Membrane</keyword>
<sequence length="391" mass="41253">MEAYPNGTNQGNIPPIPPPSGVASAPSGEASWRAFDQGAGAPVAQSAAPVAPMSDKPRHNSKRIALVIVACVILAVVGVLGVTIANWTRTPEAKVREYLELLAAGKASAATAMVDPDLANEEREFLTDEVMAAASSRLEIEEIEAVDSGRSKDYAVVATMRLNGERFTHLFQVSQGSSTLGVLKNWKIQNSLVSGVNVSGRHVPGFSIGGVKSNKTWTETGGTTVMLYPGVYTFTAEDLGEYVQADANTVAVTASEDGSEGGSVATVYFKATFTEKMEQAALDAAVAATNSCGSVPGNIDKICPPSVQSKTLTLLEVKKLPTSMKPAPRGADGYYAEVVFRLQETPGWLDTKPYDLETDVSVNASFDDKGKLKLDASGKPEFDIEFGTVAP</sequence>
<accession>A0A2X0U6T9</accession>
<dbReference type="AlphaFoldDB" id="A0A2X0U6T9"/>
<evidence type="ECO:0000256" key="1">
    <source>
        <dbReference type="SAM" id="MobiDB-lite"/>
    </source>
</evidence>
<protein>
    <submittedName>
        <fullName evidence="3">Uncharacterized protein</fullName>
    </submittedName>
</protein>